<gene>
    <name evidence="2" type="ORF">ACFSXZ_04630</name>
</gene>
<organism evidence="2 3">
    <name type="scientific">Amycolatopsis pigmentata</name>
    <dbReference type="NCBI Taxonomy" id="450801"/>
    <lineage>
        <taxon>Bacteria</taxon>
        <taxon>Bacillati</taxon>
        <taxon>Actinomycetota</taxon>
        <taxon>Actinomycetes</taxon>
        <taxon>Pseudonocardiales</taxon>
        <taxon>Pseudonocardiaceae</taxon>
        <taxon>Amycolatopsis</taxon>
    </lineage>
</organism>
<dbReference type="Gene3D" id="1.10.10.10">
    <property type="entry name" value="Winged helix-like DNA-binding domain superfamily/Winged helix DNA-binding domain"/>
    <property type="match status" value="1"/>
</dbReference>
<dbReference type="PROSITE" id="PS50956">
    <property type="entry name" value="HTH_ASNC_2"/>
    <property type="match status" value="1"/>
</dbReference>
<dbReference type="Proteomes" id="UP001597417">
    <property type="component" value="Unassembled WGS sequence"/>
</dbReference>
<accession>A0ABW5FLW6</accession>
<protein>
    <submittedName>
        <fullName evidence="2">Winged helix-turn-helix transcriptional regulator</fullName>
    </submittedName>
</protein>
<keyword evidence="3" id="KW-1185">Reference proteome</keyword>
<reference evidence="3" key="1">
    <citation type="journal article" date="2019" name="Int. J. Syst. Evol. Microbiol.">
        <title>The Global Catalogue of Microorganisms (GCM) 10K type strain sequencing project: providing services to taxonomists for standard genome sequencing and annotation.</title>
        <authorList>
            <consortium name="The Broad Institute Genomics Platform"/>
            <consortium name="The Broad Institute Genome Sequencing Center for Infectious Disease"/>
            <person name="Wu L."/>
            <person name="Ma J."/>
        </authorList>
    </citation>
    <scope>NUCLEOTIDE SEQUENCE [LARGE SCALE GENOMIC DNA]</scope>
    <source>
        <strain evidence="3">CGMCC 4.7645</strain>
    </source>
</reference>
<dbReference type="Pfam" id="PF13412">
    <property type="entry name" value="HTH_24"/>
    <property type="match status" value="1"/>
</dbReference>
<dbReference type="SUPFAM" id="SSF46785">
    <property type="entry name" value="Winged helix' DNA-binding domain"/>
    <property type="match status" value="1"/>
</dbReference>
<dbReference type="InterPro" id="IPR036390">
    <property type="entry name" value="WH_DNA-bd_sf"/>
</dbReference>
<dbReference type="InterPro" id="IPR000485">
    <property type="entry name" value="AsnC-type_HTH_dom"/>
</dbReference>
<proteinExistence type="predicted"/>
<dbReference type="EMBL" id="JBHUKR010000004">
    <property type="protein sequence ID" value="MFD2415610.1"/>
    <property type="molecule type" value="Genomic_DNA"/>
</dbReference>
<comment type="caution">
    <text evidence="2">The sequence shown here is derived from an EMBL/GenBank/DDBJ whole genome shotgun (WGS) entry which is preliminary data.</text>
</comment>
<dbReference type="RefSeq" id="WP_378262761.1">
    <property type="nucleotide sequence ID" value="NZ_JBHUKR010000004.1"/>
</dbReference>
<name>A0ABW5FLW6_9PSEU</name>
<evidence type="ECO:0000313" key="2">
    <source>
        <dbReference type="EMBL" id="MFD2415610.1"/>
    </source>
</evidence>
<evidence type="ECO:0000313" key="3">
    <source>
        <dbReference type="Proteomes" id="UP001597417"/>
    </source>
</evidence>
<sequence length="38" mass="4446">MAQRVGLTVAPVKRRIDRLERTGVINGYRARRYDQSGW</sequence>
<evidence type="ECO:0000259" key="1">
    <source>
        <dbReference type="PROSITE" id="PS50956"/>
    </source>
</evidence>
<dbReference type="InterPro" id="IPR036388">
    <property type="entry name" value="WH-like_DNA-bd_sf"/>
</dbReference>
<feature type="domain" description="HTH asnC-type" evidence="1">
    <location>
        <begin position="1"/>
        <end position="38"/>
    </location>
</feature>